<feature type="transmembrane region" description="Helical" evidence="1">
    <location>
        <begin position="573"/>
        <end position="599"/>
    </location>
</feature>
<dbReference type="PANTHER" id="PTHR32063">
    <property type="match status" value="1"/>
</dbReference>
<feature type="transmembrane region" description="Helical" evidence="1">
    <location>
        <begin position="1007"/>
        <end position="1026"/>
    </location>
</feature>
<feature type="transmembrane region" description="Helical" evidence="1">
    <location>
        <begin position="396"/>
        <end position="416"/>
    </location>
</feature>
<dbReference type="Gene3D" id="1.20.1640.10">
    <property type="entry name" value="Multidrug efflux transporter AcrB transmembrane domain"/>
    <property type="match status" value="2"/>
</dbReference>
<evidence type="ECO:0000256" key="1">
    <source>
        <dbReference type="SAM" id="Phobius"/>
    </source>
</evidence>
<keyword evidence="1" id="KW-0472">Membrane</keyword>
<dbReference type="SUPFAM" id="SSF82693">
    <property type="entry name" value="Multidrug efflux transporter AcrB pore domain, PN1, PN2, PC1 and PC2 subdomains"/>
    <property type="match status" value="2"/>
</dbReference>
<gene>
    <name evidence="2" type="ORF">SAMN04488038_114111</name>
</gene>
<dbReference type="Gene3D" id="3.30.70.1440">
    <property type="entry name" value="Multidrug efflux transporter AcrB pore domain"/>
    <property type="match status" value="1"/>
</dbReference>
<dbReference type="Proteomes" id="UP000199233">
    <property type="component" value="Unassembled WGS sequence"/>
</dbReference>
<dbReference type="GO" id="GO:0042910">
    <property type="term" value="F:xenobiotic transmembrane transporter activity"/>
    <property type="evidence" value="ECO:0007669"/>
    <property type="project" value="TreeGrafter"/>
</dbReference>
<organism evidence="2 3">
    <name type="scientific">Solimonas aquatica</name>
    <dbReference type="NCBI Taxonomy" id="489703"/>
    <lineage>
        <taxon>Bacteria</taxon>
        <taxon>Pseudomonadati</taxon>
        <taxon>Pseudomonadota</taxon>
        <taxon>Gammaproteobacteria</taxon>
        <taxon>Nevskiales</taxon>
        <taxon>Nevskiaceae</taxon>
        <taxon>Solimonas</taxon>
    </lineage>
</organism>
<dbReference type="PANTHER" id="PTHR32063:SF0">
    <property type="entry name" value="SWARMING MOTILITY PROTEIN SWRC"/>
    <property type="match status" value="1"/>
</dbReference>
<name>A0A1H9KZY8_9GAMM</name>
<dbReference type="PRINTS" id="PR00702">
    <property type="entry name" value="ACRIFLAVINRP"/>
</dbReference>
<dbReference type="InterPro" id="IPR001036">
    <property type="entry name" value="Acrflvin-R"/>
</dbReference>
<dbReference type="OrthoDB" id="5287122at2"/>
<dbReference type="EMBL" id="FOFS01000014">
    <property type="protein sequence ID" value="SER04628.1"/>
    <property type="molecule type" value="Genomic_DNA"/>
</dbReference>
<feature type="transmembrane region" description="Helical" evidence="1">
    <location>
        <begin position="364"/>
        <end position="384"/>
    </location>
</feature>
<feature type="transmembrane region" description="Helical" evidence="1">
    <location>
        <begin position="935"/>
        <end position="955"/>
    </location>
</feature>
<dbReference type="GO" id="GO:0005886">
    <property type="term" value="C:plasma membrane"/>
    <property type="evidence" value="ECO:0007669"/>
    <property type="project" value="TreeGrafter"/>
</dbReference>
<feature type="transmembrane region" description="Helical" evidence="1">
    <location>
        <begin position="1038"/>
        <end position="1064"/>
    </location>
</feature>
<keyword evidence="1" id="KW-1133">Transmembrane helix</keyword>
<dbReference type="SUPFAM" id="SSF82866">
    <property type="entry name" value="Multidrug efflux transporter AcrB transmembrane domain"/>
    <property type="match status" value="2"/>
</dbReference>
<dbReference type="SUPFAM" id="SSF82714">
    <property type="entry name" value="Multidrug efflux transporter AcrB TolC docking domain, DN and DC subdomains"/>
    <property type="match status" value="2"/>
</dbReference>
<feature type="transmembrane region" description="Helical" evidence="1">
    <location>
        <begin position="12"/>
        <end position="34"/>
    </location>
</feature>
<keyword evidence="1" id="KW-0812">Transmembrane</keyword>
<dbReference type="Gene3D" id="3.30.70.1430">
    <property type="entry name" value="Multidrug efflux transporter AcrB pore domain"/>
    <property type="match status" value="2"/>
</dbReference>
<proteinExistence type="predicted"/>
<dbReference type="RefSeq" id="WP_093288946.1">
    <property type="nucleotide sequence ID" value="NZ_FOFS01000014.1"/>
</dbReference>
<keyword evidence="3" id="KW-1185">Reference proteome</keyword>
<dbReference type="AlphaFoldDB" id="A0A1H9KZY8"/>
<accession>A0A1H9KZY8</accession>
<feature type="transmembrane region" description="Helical" evidence="1">
    <location>
        <begin position="436"/>
        <end position="457"/>
    </location>
</feature>
<dbReference type="STRING" id="489703.SAMN04488038_114111"/>
<dbReference type="InterPro" id="IPR027463">
    <property type="entry name" value="AcrB_DN_DC_subdom"/>
</dbReference>
<feature type="transmembrane region" description="Helical" evidence="1">
    <location>
        <begin position="339"/>
        <end position="358"/>
    </location>
</feature>
<dbReference type="Gene3D" id="3.30.2090.10">
    <property type="entry name" value="Multidrug efflux transporter AcrB TolC docking domain, DN and DC subdomains"/>
    <property type="match status" value="2"/>
</dbReference>
<dbReference type="Gene3D" id="3.30.70.1320">
    <property type="entry name" value="Multidrug efflux transporter AcrB pore domain like"/>
    <property type="match status" value="1"/>
</dbReference>
<evidence type="ECO:0000313" key="2">
    <source>
        <dbReference type="EMBL" id="SER04628.1"/>
    </source>
</evidence>
<feature type="transmembrane region" description="Helical" evidence="1">
    <location>
        <begin position="469"/>
        <end position="491"/>
    </location>
</feature>
<evidence type="ECO:0000313" key="3">
    <source>
        <dbReference type="Proteomes" id="UP000199233"/>
    </source>
</evidence>
<dbReference type="Pfam" id="PF00873">
    <property type="entry name" value="ACR_tran"/>
    <property type="match status" value="1"/>
</dbReference>
<feature type="transmembrane region" description="Helical" evidence="1">
    <location>
        <begin position="904"/>
        <end position="923"/>
    </location>
</feature>
<protein>
    <submittedName>
        <fullName evidence="2">Hydrophobic/amphiphilic exporter-1, HAE1 family</fullName>
    </submittedName>
</protein>
<feature type="transmembrane region" description="Helical" evidence="1">
    <location>
        <begin position="961"/>
        <end position="986"/>
    </location>
</feature>
<reference evidence="2 3" key="1">
    <citation type="submission" date="2016-10" db="EMBL/GenBank/DDBJ databases">
        <authorList>
            <person name="de Groot N.N."/>
        </authorList>
    </citation>
    <scope>NUCLEOTIDE SEQUENCE [LARGE SCALE GENOMIC DNA]</scope>
    <source>
        <strain evidence="2 3">DSM 25927</strain>
    </source>
</reference>
<sequence length="1072" mass="115960">MSWIEVCTRRPVAISMLTLALLLFGLVSLSRLQVSLLPDLSYPRLTIRAELPGAAPTEVETLLSKPIEEALGVIKNVRRVSSVSRAEQSDVTLEFNWGTTMDFAVLDVREKLDALELPKDAKRPIVLRFDPSQDPILRLGLAFKNAQNAAASEAQLKRLRRIAEDLVKRPLEGVSGVAAVKISGGLEDEVQVQLDLQKLAQLNLSVDAVAQRLKLENANVAGGRIEQGTASYLVRTLSRFQSVEEMASTILSEKDGRKIYLRDVASVQRGYKQRQAIIRIDGAEAVQIAVYREGEANIVDIAQGVRHRLEQLQKSLPADLQLKTLYDQSIFIKGATRDVLHAALEGGLLAVLVIYLFLRNAPVTAIVSASIPVSVIATFNVMYASGVTLNIMSLGGIALAVGLIVDDAIVVLEAIFRKHEQGLSMAEAAVTGTREVAGAVLASTLTTVAVFFPMVFVQGIAGQLFADQALVVTASLLFSLLVAMTLIPMLAARLHSRRALPQAAPVREDGARWRRGLSQTRYALLETLPQQLLRWLLFWPLGLLARFCGALMRPLASAWQRGYERLETRYRQLLVWALAHRALVLGSALLLLMLTALLLSRTGVELIPPFNQGQFSAELKLAPGAALERSDAVLRELATPLKGEAALSANYSVAGSGDRLDANAESGGENQGALTLVLKPEAYAQEAALRERLRAAIEPLPGVSYRFTRPTLFTLKTPLEVEVSGYDLEALAHVAEAIRARLLADDRYTEVETTLLPGHPEVQVLFDQERVAALGLQSGDLAQRVAQAVQGEVATRYQLADREIDVRVRGAPLQRGSIEAVANLIVNPESAYPVRLSSVAQVRLRSGPSEIRRLDQQRVIVVSANLAYGDLGAAIAQLQRIIAGIAMPSGVSAEVAGQSEEMQVSFRSLQLALALAVFLVYLVMASQFESLRQPLVILFSIPLAAVGAIGALFLTGTELNVIALIGMVMLIGIVVKNGIILIDLVNRLRAQGMSREQALLSAGPTRLRPILMTTLTALLGLLPMAIGGGQGAEMRQPLAITVIGGLSISTLLTLVVIPVVYTLIDRREAPRA</sequence>